<feature type="non-terminal residue" evidence="1">
    <location>
        <position position="1"/>
    </location>
</feature>
<sequence>INIQHQCWAHPVVNIEVLVATAIFLSMQETMNFVAKLKNVSLNDSVSKLNEDAIEWLSNPPSQPISIENPGMQFSISAYLALESTSQNAYNRVCPVARSSFASSPGANNILSFYSVKKLIVSYTGVVSIEHDMCCNTCIAYTSPFSQLEVCPMCEVLTGRRNSCRAIMDDPQLLLRCSPQFQSGLSCRLSTGTKTVLSTWTICIDVHRRSFGVTGDREYPCHRQCCDGVGLPQCHSRQ</sequence>
<dbReference type="STRING" id="870435.A0A0C3J6L3"/>
<keyword evidence="2" id="KW-1185">Reference proteome</keyword>
<protein>
    <submittedName>
        <fullName evidence="1">Uncharacterized protein</fullName>
    </submittedName>
</protein>
<reference evidence="2" key="2">
    <citation type="submission" date="2015-01" db="EMBL/GenBank/DDBJ databases">
        <title>Evolutionary Origins and Diversification of the Mycorrhizal Mutualists.</title>
        <authorList>
            <consortium name="DOE Joint Genome Institute"/>
            <consortium name="Mycorrhizal Genomics Consortium"/>
            <person name="Kohler A."/>
            <person name="Kuo A."/>
            <person name="Nagy L.G."/>
            <person name="Floudas D."/>
            <person name="Copeland A."/>
            <person name="Barry K.W."/>
            <person name="Cichocki N."/>
            <person name="Veneault-Fourrey C."/>
            <person name="LaButti K."/>
            <person name="Lindquist E.A."/>
            <person name="Lipzen A."/>
            <person name="Lundell T."/>
            <person name="Morin E."/>
            <person name="Murat C."/>
            <person name="Riley R."/>
            <person name="Ohm R."/>
            <person name="Sun H."/>
            <person name="Tunlid A."/>
            <person name="Henrissat B."/>
            <person name="Grigoriev I.V."/>
            <person name="Hibbett D.S."/>
            <person name="Martin F."/>
        </authorList>
    </citation>
    <scope>NUCLEOTIDE SEQUENCE [LARGE SCALE GENOMIC DNA]</scope>
    <source>
        <strain evidence="2">Marx 270</strain>
    </source>
</reference>
<evidence type="ECO:0000313" key="1">
    <source>
        <dbReference type="EMBL" id="KIO04683.1"/>
    </source>
</evidence>
<evidence type="ECO:0000313" key="2">
    <source>
        <dbReference type="Proteomes" id="UP000054217"/>
    </source>
</evidence>
<name>A0A0C3J6L3_PISTI</name>
<dbReference type="OrthoDB" id="3261594at2759"/>
<dbReference type="HOGENOM" id="CLU_1168301_0_0_1"/>
<dbReference type="InParanoid" id="A0A0C3J6L3"/>
<gene>
    <name evidence="1" type="ORF">M404DRAFT_142520</name>
</gene>
<accession>A0A0C3J6L3</accession>
<proteinExistence type="predicted"/>
<dbReference type="EMBL" id="KN831970">
    <property type="protein sequence ID" value="KIO04683.1"/>
    <property type="molecule type" value="Genomic_DNA"/>
</dbReference>
<dbReference type="AlphaFoldDB" id="A0A0C3J6L3"/>
<organism evidence="1 2">
    <name type="scientific">Pisolithus tinctorius Marx 270</name>
    <dbReference type="NCBI Taxonomy" id="870435"/>
    <lineage>
        <taxon>Eukaryota</taxon>
        <taxon>Fungi</taxon>
        <taxon>Dikarya</taxon>
        <taxon>Basidiomycota</taxon>
        <taxon>Agaricomycotina</taxon>
        <taxon>Agaricomycetes</taxon>
        <taxon>Agaricomycetidae</taxon>
        <taxon>Boletales</taxon>
        <taxon>Sclerodermatineae</taxon>
        <taxon>Pisolithaceae</taxon>
        <taxon>Pisolithus</taxon>
    </lineage>
</organism>
<reference evidence="1 2" key="1">
    <citation type="submission" date="2014-04" db="EMBL/GenBank/DDBJ databases">
        <authorList>
            <consortium name="DOE Joint Genome Institute"/>
            <person name="Kuo A."/>
            <person name="Kohler A."/>
            <person name="Costa M.D."/>
            <person name="Nagy L.G."/>
            <person name="Floudas D."/>
            <person name="Copeland A."/>
            <person name="Barry K.W."/>
            <person name="Cichocki N."/>
            <person name="Veneault-Fourrey C."/>
            <person name="LaButti K."/>
            <person name="Lindquist E.A."/>
            <person name="Lipzen A."/>
            <person name="Lundell T."/>
            <person name="Morin E."/>
            <person name="Murat C."/>
            <person name="Sun H."/>
            <person name="Tunlid A."/>
            <person name="Henrissat B."/>
            <person name="Grigoriev I.V."/>
            <person name="Hibbett D.S."/>
            <person name="Martin F."/>
            <person name="Nordberg H.P."/>
            <person name="Cantor M.N."/>
            <person name="Hua S.X."/>
        </authorList>
    </citation>
    <scope>NUCLEOTIDE SEQUENCE [LARGE SCALE GENOMIC DNA]</scope>
    <source>
        <strain evidence="1 2">Marx 270</strain>
    </source>
</reference>
<dbReference type="Proteomes" id="UP000054217">
    <property type="component" value="Unassembled WGS sequence"/>
</dbReference>